<dbReference type="RefSeq" id="WP_060710182.1">
    <property type="nucleotide sequence ID" value="NZ_JNVD01000030.1"/>
</dbReference>
<evidence type="ECO:0000313" key="1">
    <source>
        <dbReference type="EMBL" id="KOC19258.1"/>
    </source>
</evidence>
<name>A0A0L7MC98_COMTE</name>
<comment type="caution">
    <text evidence="1">The sequence shown here is derived from an EMBL/GenBank/DDBJ whole genome shotgun (WGS) entry which is preliminary data.</text>
</comment>
<evidence type="ECO:0000313" key="2">
    <source>
        <dbReference type="Proteomes" id="UP000037442"/>
    </source>
</evidence>
<accession>A0A0L7MC98</accession>
<dbReference type="PATRIC" id="fig|285.49.peg.3891"/>
<proteinExistence type="predicted"/>
<dbReference type="AlphaFoldDB" id="A0A0L7MC98"/>
<dbReference type="EMBL" id="JNVD01000030">
    <property type="protein sequence ID" value="KOC19258.1"/>
    <property type="molecule type" value="Genomic_DNA"/>
</dbReference>
<protein>
    <submittedName>
        <fullName evidence="1">Uncharacterized protein</fullName>
    </submittedName>
</protein>
<organism evidence="1 2">
    <name type="scientific">Comamonas testosteroni</name>
    <name type="common">Pseudomonas testosteroni</name>
    <dbReference type="NCBI Taxonomy" id="285"/>
    <lineage>
        <taxon>Bacteria</taxon>
        <taxon>Pseudomonadati</taxon>
        <taxon>Pseudomonadota</taxon>
        <taxon>Betaproteobacteria</taxon>
        <taxon>Burkholderiales</taxon>
        <taxon>Comamonadaceae</taxon>
        <taxon>Comamonas</taxon>
    </lineage>
</organism>
<dbReference type="Proteomes" id="UP000037442">
    <property type="component" value="Unassembled WGS sequence"/>
</dbReference>
<sequence>MRREDARSAIINHWYAWSDLMAESDYMTMGVAMHLFYEYLQSKHPQCLDFRSADVYVEMKAWIYEDCEP</sequence>
<reference evidence="2" key="1">
    <citation type="submission" date="2014-06" db="EMBL/GenBank/DDBJ databases">
        <title>Draft genome sequence of C. testosteroni WDL7.</title>
        <authorList>
            <person name="Wu Y."/>
            <person name="Seshan H."/>
            <person name="Arumugam K."/>
        </authorList>
    </citation>
    <scope>NUCLEOTIDE SEQUENCE [LARGE SCALE GENOMIC DNA]</scope>
    <source>
        <strain evidence="2">WDL7</strain>
    </source>
</reference>
<gene>
    <name evidence="1" type="ORF">GL58_18820</name>
</gene>